<gene>
    <name evidence="2" type="ORF">CP98_04045</name>
</gene>
<dbReference type="PATRIC" id="fig|13690.10.peg.4156"/>
<protein>
    <submittedName>
        <fullName evidence="2">Uncharacterized protein</fullName>
    </submittedName>
</protein>
<dbReference type="EMBL" id="JGVR01000030">
    <property type="protein sequence ID" value="KEZ16617.1"/>
    <property type="molecule type" value="Genomic_DNA"/>
</dbReference>
<feature type="transmembrane region" description="Helical" evidence="1">
    <location>
        <begin position="104"/>
        <end position="128"/>
    </location>
</feature>
<evidence type="ECO:0000313" key="3">
    <source>
        <dbReference type="Proteomes" id="UP000028534"/>
    </source>
</evidence>
<name>A0A084EF75_SPHYA</name>
<feature type="transmembrane region" description="Helical" evidence="1">
    <location>
        <begin position="38"/>
        <end position="64"/>
    </location>
</feature>
<evidence type="ECO:0000313" key="2">
    <source>
        <dbReference type="EMBL" id="KEZ16617.1"/>
    </source>
</evidence>
<dbReference type="AlphaFoldDB" id="A0A084EF75"/>
<organism evidence="2 3">
    <name type="scientific">Sphingobium yanoikuyae</name>
    <name type="common">Sphingomonas yanoikuyae</name>
    <dbReference type="NCBI Taxonomy" id="13690"/>
    <lineage>
        <taxon>Bacteria</taxon>
        <taxon>Pseudomonadati</taxon>
        <taxon>Pseudomonadota</taxon>
        <taxon>Alphaproteobacteria</taxon>
        <taxon>Sphingomonadales</taxon>
        <taxon>Sphingomonadaceae</taxon>
        <taxon>Sphingobium</taxon>
    </lineage>
</organism>
<accession>A0A084EF75</accession>
<reference evidence="2 3" key="1">
    <citation type="submission" date="2014-03" db="EMBL/GenBank/DDBJ databases">
        <title>Genome sequence of Sphingobium yanoikuyae B1.</title>
        <authorList>
            <person name="Gan H.M."/>
            <person name="Gan H.Y."/>
            <person name="Savka M.A."/>
        </authorList>
    </citation>
    <scope>NUCLEOTIDE SEQUENCE [LARGE SCALE GENOMIC DNA]</scope>
    <source>
        <strain evidence="2 3">B1</strain>
    </source>
</reference>
<feature type="transmembrane region" description="Helical" evidence="1">
    <location>
        <begin position="6"/>
        <end position="26"/>
    </location>
</feature>
<dbReference type="RefSeq" id="WP_017501900.1">
    <property type="nucleotide sequence ID" value="NZ_CP033227.1"/>
</dbReference>
<dbReference type="Proteomes" id="UP000028534">
    <property type="component" value="Unassembled WGS sequence"/>
</dbReference>
<proteinExistence type="predicted"/>
<keyword evidence="1" id="KW-1133">Transmembrane helix</keyword>
<keyword evidence="1" id="KW-0472">Membrane</keyword>
<evidence type="ECO:0000256" key="1">
    <source>
        <dbReference type="SAM" id="Phobius"/>
    </source>
</evidence>
<sequence>MALTLGLLASVLVLLPGLAVLAAFNFRTRRGGARRPELALTTISALVMAAAVSIVVHLVAWAAIEGALAFVTALHDAYPVLDLGPKIENPLTSFFAAVAGNKPMAFSGAVALGMVLITEMVALVNFVLGETFELAFDEYDLNGQGWVFEHITRPAENGYTPVGHVFTATMSGKYGIAYKGPIIDIRQGDKGEILSIALARPERFLYELGTFDDDPPKKSWIERLLPGDAEEAEPHSGVRHHEKDYAGGVVALDARVINNIVVRSIADELLEQIDEEVPDEPEVPLA</sequence>
<comment type="caution">
    <text evidence="2">The sequence shown here is derived from an EMBL/GenBank/DDBJ whole genome shotgun (WGS) entry which is preliminary data.</text>
</comment>
<keyword evidence="1" id="KW-0812">Transmembrane</keyword>